<organism evidence="2">
    <name type="scientific">Anguilla anguilla</name>
    <name type="common">European freshwater eel</name>
    <name type="synonym">Muraena anguilla</name>
    <dbReference type="NCBI Taxonomy" id="7936"/>
    <lineage>
        <taxon>Eukaryota</taxon>
        <taxon>Metazoa</taxon>
        <taxon>Chordata</taxon>
        <taxon>Craniata</taxon>
        <taxon>Vertebrata</taxon>
        <taxon>Euteleostomi</taxon>
        <taxon>Actinopterygii</taxon>
        <taxon>Neopterygii</taxon>
        <taxon>Teleostei</taxon>
        <taxon>Anguilliformes</taxon>
        <taxon>Anguillidae</taxon>
        <taxon>Anguilla</taxon>
    </lineage>
</organism>
<proteinExistence type="predicted"/>
<dbReference type="EMBL" id="GBXM01037180">
    <property type="protein sequence ID" value="JAH71397.1"/>
    <property type="molecule type" value="Transcribed_RNA"/>
</dbReference>
<feature type="compositionally biased region" description="Polar residues" evidence="1">
    <location>
        <begin position="9"/>
        <end position="23"/>
    </location>
</feature>
<accession>A0A0E9V027</accession>
<evidence type="ECO:0000256" key="1">
    <source>
        <dbReference type="SAM" id="MobiDB-lite"/>
    </source>
</evidence>
<evidence type="ECO:0000313" key="2">
    <source>
        <dbReference type="EMBL" id="JAH71397.1"/>
    </source>
</evidence>
<reference evidence="2" key="1">
    <citation type="submission" date="2014-11" db="EMBL/GenBank/DDBJ databases">
        <authorList>
            <person name="Amaro Gonzalez C."/>
        </authorList>
    </citation>
    <scope>NUCLEOTIDE SEQUENCE</scope>
</reference>
<dbReference type="AlphaFoldDB" id="A0A0E9V027"/>
<feature type="region of interest" description="Disordered" evidence="1">
    <location>
        <begin position="1"/>
        <end position="23"/>
    </location>
</feature>
<protein>
    <submittedName>
        <fullName evidence="2">Uncharacterized protein</fullName>
    </submittedName>
</protein>
<reference evidence="2" key="2">
    <citation type="journal article" date="2015" name="Fish Shellfish Immunol.">
        <title>Early steps in the European eel (Anguilla anguilla)-Vibrio vulnificus interaction in the gills: Role of the RtxA13 toxin.</title>
        <authorList>
            <person name="Callol A."/>
            <person name="Pajuelo D."/>
            <person name="Ebbesson L."/>
            <person name="Teles M."/>
            <person name="MacKenzie S."/>
            <person name="Amaro C."/>
        </authorList>
    </citation>
    <scope>NUCLEOTIDE SEQUENCE</scope>
</reference>
<sequence>MWGSGRIKSFSNSQKSNTIFLHN</sequence>
<name>A0A0E9V027_ANGAN</name>